<organism evidence="2 3">
    <name type="scientific">Bacillus seohaeanensis</name>
    <dbReference type="NCBI Taxonomy" id="284580"/>
    <lineage>
        <taxon>Bacteria</taxon>
        <taxon>Bacillati</taxon>
        <taxon>Bacillota</taxon>
        <taxon>Bacilli</taxon>
        <taxon>Bacillales</taxon>
        <taxon>Bacillaceae</taxon>
        <taxon>Bacillus</taxon>
    </lineage>
</organism>
<dbReference type="Proteomes" id="UP001597506">
    <property type="component" value="Unassembled WGS sequence"/>
</dbReference>
<protein>
    <recommendedName>
        <fullName evidence="1">Glycerol uptake operon antiterminator regulatory protein</fullName>
    </recommendedName>
</protein>
<proteinExistence type="predicted"/>
<evidence type="ECO:0000313" key="2">
    <source>
        <dbReference type="EMBL" id="MFD2683145.1"/>
    </source>
</evidence>
<evidence type="ECO:0000313" key="3">
    <source>
        <dbReference type="Proteomes" id="UP001597506"/>
    </source>
</evidence>
<keyword evidence="3" id="KW-1185">Reference proteome</keyword>
<sequence>MMELKGVLPAVRSMKDFDKILESSQEHIILLETRLSQIDSMVKYAKQRNKKVLVHVDLIQGLKADEYGIEYLIRVAKVDGLISTRNNVISYAKKKNVTSIQRLFALDSHALEHNIKIINTMRPDYIEILPGVVPGLIQEVYEKTGIPVIAGGLIRNKEDVQSAFENGAQAITTSQVELWDFTTAKTK</sequence>
<keyword evidence="1" id="KW-0804">Transcription</keyword>
<name>A0ABW5RXP4_9BACI</name>
<evidence type="ECO:0000256" key="1">
    <source>
        <dbReference type="PIRNR" id="PIRNR016897"/>
    </source>
</evidence>
<dbReference type="RefSeq" id="WP_377938183.1">
    <property type="nucleotide sequence ID" value="NZ_JBHUMF010000035.1"/>
</dbReference>
<reference evidence="3" key="1">
    <citation type="journal article" date="2019" name="Int. J. Syst. Evol. Microbiol.">
        <title>The Global Catalogue of Microorganisms (GCM) 10K type strain sequencing project: providing services to taxonomists for standard genome sequencing and annotation.</title>
        <authorList>
            <consortium name="The Broad Institute Genomics Platform"/>
            <consortium name="The Broad Institute Genome Sequencing Center for Infectious Disease"/>
            <person name="Wu L."/>
            <person name="Ma J."/>
        </authorList>
    </citation>
    <scope>NUCLEOTIDE SEQUENCE [LARGE SCALE GENOMIC DNA]</scope>
    <source>
        <strain evidence="3">KCTC 3913</strain>
    </source>
</reference>
<dbReference type="PANTHER" id="PTHR35787:SF1">
    <property type="entry name" value="GLYCEROL UPTAKE OPERON ANTITERMINATOR REGULATORY PROTEIN"/>
    <property type="match status" value="1"/>
</dbReference>
<dbReference type="InterPro" id="IPR006699">
    <property type="entry name" value="GlpP"/>
</dbReference>
<dbReference type="EMBL" id="JBHUMF010000035">
    <property type="protein sequence ID" value="MFD2683145.1"/>
    <property type="molecule type" value="Genomic_DNA"/>
</dbReference>
<comment type="function">
    <text evidence="1">Regulates expression of the glpD operon. In the presence of glycerol 3-phosphate (G3P) causes antitermination of transcription of glpD at the inverted repeat of the leader region to enhance its transcription. Binds and stabilizes glpD leader mRNA.</text>
</comment>
<comment type="caution">
    <text evidence="2">The sequence shown here is derived from an EMBL/GenBank/DDBJ whole genome shotgun (WGS) entry which is preliminary data.</text>
</comment>
<keyword evidence="1" id="KW-0694">RNA-binding</keyword>
<dbReference type="SUPFAM" id="SSF110391">
    <property type="entry name" value="GlpP-like"/>
    <property type="match status" value="1"/>
</dbReference>
<dbReference type="PIRSF" id="PIRSF016897">
    <property type="entry name" value="GlpP"/>
    <property type="match status" value="1"/>
</dbReference>
<accession>A0ABW5RXP4</accession>
<dbReference type="Gene3D" id="3.20.20.70">
    <property type="entry name" value="Aldolase class I"/>
    <property type="match status" value="1"/>
</dbReference>
<dbReference type="Pfam" id="PF04309">
    <property type="entry name" value="G3P_antiterm"/>
    <property type="match status" value="1"/>
</dbReference>
<gene>
    <name evidence="2" type="ORF">ACFSUL_20640</name>
</gene>
<dbReference type="PANTHER" id="PTHR35787">
    <property type="entry name" value="GLYCEROL UPTAKE OPERON ANTITERMINATOR REGULATORY PROTEIN"/>
    <property type="match status" value="1"/>
</dbReference>
<keyword evidence="1" id="KW-0319">Glycerol metabolism</keyword>
<keyword evidence="1" id="KW-0805">Transcription regulation</keyword>
<dbReference type="InterPro" id="IPR013785">
    <property type="entry name" value="Aldolase_TIM"/>
</dbReference>